<feature type="compositionally biased region" description="Basic and acidic residues" evidence="2">
    <location>
        <begin position="536"/>
        <end position="547"/>
    </location>
</feature>
<evidence type="ECO:0000256" key="1">
    <source>
        <dbReference type="SAM" id="Coils"/>
    </source>
</evidence>
<gene>
    <name evidence="3" type="ORF">GCM10011534_00500</name>
</gene>
<dbReference type="Proteomes" id="UP000649829">
    <property type="component" value="Unassembled WGS sequence"/>
</dbReference>
<accession>A0A917SJ75</accession>
<comment type="caution">
    <text evidence="3">The sequence shown here is derived from an EMBL/GenBank/DDBJ whole genome shotgun (WGS) entry which is preliminary data.</text>
</comment>
<name>A0A917SJ75_9RHOB</name>
<feature type="region of interest" description="Disordered" evidence="2">
    <location>
        <begin position="336"/>
        <end position="368"/>
    </location>
</feature>
<evidence type="ECO:0000256" key="2">
    <source>
        <dbReference type="SAM" id="MobiDB-lite"/>
    </source>
</evidence>
<reference evidence="3" key="2">
    <citation type="submission" date="2020-09" db="EMBL/GenBank/DDBJ databases">
        <authorList>
            <person name="Sun Q."/>
            <person name="Zhou Y."/>
        </authorList>
    </citation>
    <scope>NUCLEOTIDE SEQUENCE</scope>
    <source>
        <strain evidence="3">CGMCC 1.6293</strain>
    </source>
</reference>
<organism evidence="3 4">
    <name type="scientific">Pseudooceanicola nanhaiensis</name>
    <dbReference type="NCBI Taxonomy" id="375761"/>
    <lineage>
        <taxon>Bacteria</taxon>
        <taxon>Pseudomonadati</taxon>
        <taxon>Pseudomonadota</taxon>
        <taxon>Alphaproteobacteria</taxon>
        <taxon>Rhodobacterales</taxon>
        <taxon>Paracoccaceae</taxon>
        <taxon>Pseudooceanicola</taxon>
    </lineage>
</organism>
<sequence>MALSDEGLTFLAKYCDASGFLKARLAERREELRQLAARPTGGEHVIRASDIGRARDPEDKAGENAAIDAADAAAAKLGAKLEATGRGGDQQLAPGRKTQHLTEILLRDEDGLNAKQITDKIATVDRATRELAARQIDSGMTQPEKNAIADARQKVAHAKAAVVYVETQMAQLQLATPGSSPRDGKNRAIAALADEVGQYSLSHYASRHGPQTTIDEHVARVATGFAPDDARPVPGTRTVLSRDWVDAGGTPVKGENVTVPDVREMGPHGVGAASRIGSAEEGLFMVEDALSDAHAARSGGQVGDNAKLVKLAKNPATGPVVGDAVELEKVGTDYVDDAGTPLSSPKQLRSTAQLQADKEKQLGRPLTPAEATAAANATKSDLVKQQIIDSRAKSVMIDREVRSSKVVMVADPDGGFRTVTAFPEKSVAAEFGVAPQRQTRLDNSTPPAAPGPDPMIALTQAAQDAETLATTARSEADNARKAAEDSVADGFAAVMADPAHVAELSALQQAARAEAAARSERDAAAAALLRGQQVKTELEDRKTEAESRLSAATTAVGPAKLAHDTTPGDRALEIAWRAATEEEETAKADLATLQSRLDRVTTLVDEMGEANKTATTALDEATRAAGAAADAARKAGASAEHVTAAAATGAAMQAAVAACDAKLSELRTLAAKADFARNRLDEAREAADPAASDASDTNVAAMRAERGNTLKDALARGDGDFEAAKQAWLDEVASVEKMFADDADLREETLARLKEAEEEAAARMAARVDALAQAAVAQSALSPGVDGAAAQTAVDTARAELEKAREALKSSRRDLRTNEALVRAQKLLDAAAVGVARARAEAVAAEVRAAKAEADGAPDAVALRQAATLRRAEEDLAEAQYEDHRAREDLHDAKTALRLVQLDNARLNGRILAAEDEVARSPVPKTREMARLEDVTLPALRQRKQASDGQLAAARTGYDDAIRQNRDAVERVKRCEEAVVAAMPAN</sequence>
<dbReference type="EMBL" id="BMLF01000001">
    <property type="protein sequence ID" value="GGL82337.1"/>
    <property type="molecule type" value="Genomic_DNA"/>
</dbReference>
<keyword evidence="1" id="KW-0175">Coiled coil</keyword>
<proteinExistence type="predicted"/>
<evidence type="ECO:0000313" key="4">
    <source>
        <dbReference type="Proteomes" id="UP000649829"/>
    </source>
</evidence>
<dbReference type="AlphaFoldDB" id="A0A917SJ75"/>
<feature type="coiled-coil region" evidence="1">
    <location>
        <begin position="794"/>
        <end position="889"/>
    </location>
</feature>
<keyword evidence="4" id="KW-1185">Reference proteome</keyword>
<dbReference type="RefSeq" id="WP_028285040.1">
    <property type="nucleotide sequence ID" value="NZ_BMLF01000001.1"/>
</dbReference>
<protein>
    <submittedName>
        <fullName evidence="3">Uncharacterized protein</fullName>
    </submittedName>
</protein>
<feature type="region of interest" description="Disordered" evidence="2">
    <location>
        <begin position="536"/>
        <end position="566"/>
    </location>
</feature>
<reference evidence="3" key="1">
    <citation type="journal article" date="2014" name="Int. J. Syst. Evol. Microbiol.">
        <title>Complete genome sequence of Corynebacterium casei LMG S-19264T (=DSM 44701T), isolated from a smear-ripened cheese.</title>
        <authorList>
            <consortium name="US DOE Joint Genome Institute (JGI-PGF)"/>
            <person name="Walter F."/>
            <person name="Albersmeier A."/>
            <person name="Kalinowski J."/>
            <person name="Ruckert C."/>
        </authorList>
    </citation>
    <scope>NUCLEOTIDE SEQUENCE</scope>
    <source>
        <strain evidence="3">CGMCC 1.6293</strain>
    </source>
</reference>
<feature type="compositionally biased region" description="Polar residues" evidence="2">
    <location>
        <begin position="341"/>
        <end position="354"/>
    </location>
</feature>
<evidence type="ECO:0000313" key="3">
    <source>
        <dbReference type="EMBL" id="GGL82337.1"/>
    </source>
</evidence>
<feature type="region of interest" description="Disordered" evidence="2">
    <location>
        <begin position="245"/>
        <end position="266"/>
    </location>
</feature>